<reference evidence="2" key="1">
    <citation type="journal article" date="2018" name="DNA Res.">
        <title>Multiple hybrid de novo genome assembly of finger millet, an orphan allotetraploid crop.</title>
        <authorList>
            <person name="Hatakeyama M."/>
            <person name="Aluri S."/>
            <person name="Balachadran M.T."/>
            <person name="Sivarajan S.R."/>
            <person name="Patrignani A."/>
            <person name="Gruter S."/>
            <person name="Poveda L."/>
            <person name="Shimizu-Inatsugi R."/>
            <person name="Baeten J."/>
            <person name="Francoijs K.J."/>
            <person name="Nataraja K.N."/>
            <person name="Reddy Y.A.N."/>
            <person name="Phadnis S."/>
            <person name="Ravikumar R.L."/>
            <person name="Schlapbach R."/>
            <person name="Sreeman S.M."/>
            <person name="Shimizu K.K."/>
        </authorList>
    </citation>
    <scope>NUCLEOTIDE SEQUENCE</scope>
</reference>
<protein>
    <recommendedName>
        <fullName evidence="4">F-box domain-containing protein</fullName>
    </recommendedName>
</protein>
<keyword evidence="3" id="KW-1185">Reference proteome</keyword>
<name>A0AAV5DH66_ELECO</name>
<dbReference type="EMBL" id="BQKI01000016">
    <property type="protein sequence ID" value="GJN09551.1"/>
    <property type="molecule type" value="Genomic_DNA"/>
</dbReference>
<reference evidence="2" key="2">
    <citation type="submission" date="2021-12" db="EMBL/GenBank/DDBJ databases">
        <title>Resequencing data analysis of finger millet.</title>
        <authorList>
            <person name="Hatakeyama M."/>
            <person name="Aluri S."/>
            <person name="Balachadran M.T."/>
            <person name="Sivarajan S.R."/>
            <person name="Poveda L."/>
            <person name="Shimizu-Inatsugi R."/>
            <person name="Schlapbach R."/>
            <person name="Sreeman S.M."/>
            <person name="Shimizu K.K."/>
        </authorList>
    </citation>
    <scope>NUCLEOTIDE SEQUENCE</scope>
</reference>
<dbReference type="PANTHER" id="PTHR31264">
    <property type="entry name" value="OS07G0554500 PROTEIN-RELATED"/>
    <property type="match status" value="1"/>
</dbReference>
<evidence type="ECO:0008006" key="4">
    <source>
        <dbReference type="Google" id="ProtNLM"/>
    </source>
</evidence>
<dbReference type="Proteomes" id="UP001054889">
    <property type="component" value="Unassembled WGS sequence"/>
</dbReference>
<comment type="caution">
    <text evidence="2">The sequence shown here is derived from an EMBL/GenBank/DDBJ whole genome shotgun (WGS) entry which is preliminary data.</text>
</comment>
<gene>
    <name evidence="2" type="primary">ga27566</name>
    <name evidence="2" type="ORF">PR202_ga27566</name>
</gene>
<dbReference type="InterPro" id="IPR036047">
    <property type="entry name" value="F-box-like_dom_sf"/>
</dbReference>
<feature type="region of interest" description="Disordered" evidence="1">
    <location>
        <begin position="143"/>
        <end position="162"/>
    </location>
</feature>
<organism evidence="2 3">
    <name type="scientific">Eleusine coracana subsp. coracana</name>
    <dbReference type="NCBI Taxonomy" id="191504"/>
    <lineage>
        <taxon>Eukaryota</taxon>
        <taxon>Viridiplantae</taxon>
        <taxon>Streptophyta</taxon>
        <taxon>Embryophyta</taxon>
        <taxon>Tracheophyta</taxon>
        <taxon>Spermatophyta</taxon>
        <taxon>Magnoliopsida</taxon>
        <taxon>Liliopsida</taxon>
        <taxon>Poales</taxon>
        <taxon>Poaceae</taxon>
        <taxon>PACMAD clade</taxon>
        <taxon>Chloridoideae</taxon>
        <taxon>Cynodonteae</taxon>
        <taxon>Eleusininae</taxon>
        <taxon>Eleusine</taxon>
    </lineage>
</organism>
<evidence type="ECO:0000313" key="3">
    <source>
        <dbReference type="Proteomes" id="UP001054889"/>
    </source>
</evidence>
<evidence type="ECO:0000256" key="1">
    <source>
        <dbReference type="SAM" id="MobiDB-lite"/>
    </source>
</evidence>
<sequence length="162" mass="18260">MSIMHFIQIDSFHKANVLTSDQVYSFFSFVGQIVLRPLPEAGVPLLSINVSSSSPIRLVHRHLETENTTTLPLEQQEALNDDLLEMIFLRIACPADLLRASTACTSFHRLITTDAFFRRYRSHHGPQLLGFLDFGISKGFLPVKAPPPQRPGHPRPGQQHLH</sequence>
<dbReference type="AlphaFoldDB" id="A0AAV5DH66"/>
<dbReference type="SUPFAM" id="SSF81383">
    <property type="entry name" value="F-box domain"/>
    <property type="match status" value="1"/>
</dbReference>
<proteinExistence type="predicted"/>
<dbReference type="PANTHER" id="PTHR31264:SF3">
    <property type="entry name" value="OS07G0554100 PROTEIN"/>
    <property type="match status" value="1"/>
</dbReference>
<accession>A0AAV5DH66</accession>
<evidence type="ECO:0000313" key="2">
    <source>
        <dbReference type="EMBL" id="GJN09551.1"/>
    </source>
</evidence>